<comment type="caution">
    <text evidence="2">The sequence shown here is derived from an EMBL/GenBank/DDBJ whole genome shotgun (WGS) entry which is preliminary data.</text>
</comment>
<protein>
    <recommendedName>
        <fullName evidence="1">RNase H type-1 domain-containing protein</fullName>
    </recommendedName>
</protein>
<evidence type="ECO:0000259" key="1">
    <source>
        <dbReference type="Pfam" id="PF13456"/>
    </source>
</evidence>
<dbReference type="EMBL" id="JBBPBN010000027">
    <property type="protein sequence ID" value="KAK9007145.1"/>
    <property type="molecule type" value="Genomic_DNA"/>
</dbReference>
<proteinExistence type="predicted"/>
<dbReference type="Pfam" id="PF13456">
    <property type="entry name" value="RVT_3"/>
    <property type="match status" value="1"/>
</dbReference>
<reference evidence="2 3" key="1">
    <citation type="journal article" date="2024" name="G3 (Bethesda)">
        <title>Genome assembly of Hibiscus sabdariffa L. provides insights into metabolisms of medicinal natural products.</title>
        <authorList>
            <person name="Kim T."/>
        </authorList>
    </citation>
    <scope>NUCLEOTIDE SEQUENCE [LARGE SCALE GENOMIC DNA]</scope>
    <source>
        <strain evidence="2">TK-2024</strain>
        <tissue evidence="2">Old leaves</tissue>
    </source>
</reference>
<dbReference type="InterPro" id="IPR012337">
    <property type="entry name" value="RNaseH-like_sf"/>
</dbReference>
<gene>
    <name evidence="2" type="ORF">V6N11_050978</name>
</gene>
<dbReference type="PANTHER" id="PTHR47723:SF19">
    <property type="entry name" value="POLYNUCLEOTIDYL TRANSFERASE, RIBONUCLEASE H-LIKE SUPERFAMILY PROTEIN"/>
    <property type="match status" value="1"/>
</dbReference>
<organism evidence="2 3">
    <name type="scientific">Hibiscus sabdariffa</name>
    <name type="common">roselle</name>
    <dbReference type="NCBI Taxonomy" id="183260"/>
    <lineage>
        <taxon>Eukaryota</taxon>
        <taxon>Viridiplantae</taxon>
        <taxon>Streptophyta</taxon>
        <taxon>Embryophyta</taxon>
        <taxon>Tracheophyta</taxon>
        <taxon>Spermatophyta</taxon>
        <taxon>Magnoliopsida</taxon>
        <taxon>eudicotyledons</taxon>
        <taxon>Gunneridae</taxon>
        <taxon>Pentapetalae</taxon>
        <taxon>rosids</taxon>
        <taxon>malvids</taxon>
        <taxon>Malvales</taxon>
        <taxon>Malvaceae</taxon>
        <taxon>Malvoideae</taxon>
        <taxon>Hibiscus</taxon>
    </lineage>
</organism>
<evidence type="ECO:0000313" key="3">
    <source>
        <dbReference type="Proteomes" id="UP001396334"/>
    </source>
</evidence>
<dbReference type="InterPro" id="IPR053151">
    <property type="entry name" value="RNase_H-like"/>
</dbReference>
<evidence type="ECO:0000313" key="2">
    <source>
        <dbReference type="EMBL" id="KAK9007145.1"/>
    </source>
</evidence>
<keyword evidence="3" id="KW-1185">Reference proteome</keyword>
<dbReference type="InterPro" id="IPR002156">
    <property type="entry name" value="RNaseH_domain"/>
</dbReference>
<dbReference type="InterPro" id="IPR044730">
    <property type="entry name" value="RNase_H-like_dom_plant"/>
</dbReference>
<feature type="domain" description="RNase H type-1" evidence="1">
    <location>
        <begin position="133"/>
        <end position="186"/>
    </location>
</feature>
<dbReference type="CDD" id="cd06222">
    <property type="entry name" value="RNase_H_like"/>
    <property type="match status" value="1"/>
</dbReference>
<accession>A0ABR2R2Z1</accession>
<name>A0ABR2R2Z1_9ROSI</name>
<sequence>MRYFHRRAVCRKQRNRISSLQLLNGEWCSDNDTLRTEAVKYYESLFAADEEPIDDFPYKGMFPVLPSSVTQNLDDIPSVGLPQSDHSYCARSIAWARSFHGSTSEISAVRDAAPLIASQLFWKAPEQGWVCLNVDGAVLLQSGLGAIGGLARDSVGDWLVGFSKPVGHSDALHTELWAIYTGLKFA</sequence>
<dbReference type="PANTHER" id="PTHR47723">
    <property type="entry name" value="OS05G0353850 PROTEIN"/>
    <property type="match status" value="1"/>
</dbReference>
<dbReference type="Proteomes" id="UP001396334">
    <property type="component" value="Unassembled WGS sequence"/>
</dbReference>
<dbReference type="SUPFAM" id="SSF53098">
    <property type="entry name" value="Ribonuclease H-like"/>
    <property type="match status" value="1"/>
</dbReference>